<feature type="transmembrane region" description="Helical" evidence="6">
    <location>
        <begin position="355"/>
        <end position="375"/>
    </location>
</feature>
<evidence type="ECO:0000256" key="3">
    <source>
        <dbReference type="ARBA" id="ARBA00022692"/>
    </source>
</evidence>
<feature type="transmembrane region" description="Helical" evidence="6">
    <location>
        <begin position="318"/>
        <end position="335"/>
    </location>
</feature>
<feature type="transmembrane region" description="Helical" evidence="6">
    <location>
        <begin position="130"/>
        <end position="154"/>
    </location>
</feature>
<dbReference type="PANTHER" id="PTHR43652">
    <property type="entry name" value="BASIC AMINO ACID ANTIPORTER YFCC-RELATED"/>
    <property type="match status" value="1"/>
</dbReference>
<feature type="transmembrane region" description="Helical" evidence="6">
    <location>
        <begin position="287"/>
        <end position="311"/>
    </location>
</feature>
<sequence length="468" mass="49076">MQMSQVNVEKNTTSQPTAPKREQSPYLLLFIILVLAAIATWIIPAGKFDHETRNGVTFAVKGSLHTVARSGVYPGEIFMAIVEGVIKAAPIIFLILFTGGLLAVIESTGAIATALNSLSRSTKISDTRLILIFAVIFAILGSTGVVQNSVVAFVPIGLLVARSLGLPPVIGMALIYLTCAAGFNVAFLGPATTGLTQHLAQLPLFSGMLLRGITNLLFVLTVAIYLIISVKKMRKNGQVRAEVPVETTSASAITGRHKLILATCAVTLLIFMVGTVQLHWATNEMSAMFIILSILVGLIGRMSGSAIANTFLTGCSQLVKGGFIVGMAGAISVVLQQGNILDPIVGFLSELLAPFSPAFAAVGMFISAALMHFGISSGSGESALLIPIFSPLGDNLGLTRQVTVQTVLLGEGIVNSISPTSGVLMAALATANISFGKWVKFVAPVIAIWFAICIITLLIGVAINWGPF</sequence>
<evidence type="ECO:0008006" key="9">
    <source>
        <dbReference type="Google" id="ProtNLM"/>
    </source>
</evidence>
<protein>
    <recommendedName>
        <fullName evidence="9">C4-dicarboxylate ABC transporter</fullName>
    </recommendedName>
</protein>
<evidence type="ECO:0000256" key="5">
    <source>
        <dbReference type="ARBA" id="ARBA00023136"/>
    </source>
</evidence>
<keyword evidence="3 6" id="KW-0812">Transmembrane</keyword>
<evidence type="ECO:0000256" key="4">
    <source>
        <dbReference type="ARBA" id="ARBA00022989"/>
    </source>
</evidence>
<dbReference type="EMBL" id="MLFR01000005">
    <property type="protein sequence ID" value="ORM70282.1"/>
    <property type="molecule type" value="Genomic_DNA"/>
</dbReference>
<dbReference type="Proteomes" id="UP000193558">
    <property type="component" value="Unassembled WGS sequence"/>
</dbReference>
<dbReference type="InterPro" id="IPR051679">
    <property type="entry name" value="DASS-Related_Transporters"/>
</dbReference>
<dbReference type="InterPro" id="IPR018385">
    <property type="entry name" value="C4_dicarb_anaerob_car-like"/>
</dbReference>
<feature type="transmembrane region" description="Helical" evidence="6">
    <location>
        <begin position="166"/>
        <end position="188"/>
    </location>
</feature>
<keyword evidence="5 6" id="KW-0472">Membrane</keyword>
<comment type="caution">
    <text evidence="7">The sequence shown here is derived from an EMBL/GenBank/DDBJ whole genome shotgun (WGS) entry which is preliminary data.</text>
</comment>
<organism evidence="7 8">
    <name type="scientific">Pantoea rwandensis</name>
    <dbReference type="NCBI Taxonomy" id="1076550"/>
    <lineage>
        <taxon>Bacteria</taxon>
        <taxon>Pseudomonadati</taxon>
        <taxon>Pseudomonadota</taxon>
        <taxon>Gammaproteobacteria</taxon>
        <taxon>Enterobacterales</taxon>
        <taxon>Erwiniaceae</taxon>
        <taxon>Pantoea</taxon>
    </lineage>
</organism>
<evidence type="ECO:0000256" key="2">
    <source>
        <dbReference type="ARBA" id="ARBA00022475"/>
    </source>
</evidence>
<accession>A0A1X1D0Q5</accession>
<evidence type="ECO:0000313" key="8">
    <source>
        <dbReference type="Proteomes" id="UP000193558"/>
    </source>
</evidence>
<evidence type="ECO:0000313" key="7">
    <source>
        <dbReference type="EMBL" id="ORM70282.1"/>
    </source>
</evidence>
<gene>
    <name evidence="7" type="ORF">HA51_08195</name>
</gene>
<feature type="transmembrane region" description="Helical" evidence="6">
    <location>
        <begin position="441"/>
        <end position="465"/>
    </location>
</feature>
<name>A0A1X1D0Q5_9GAMM</name>
<dbReference type="Pfam" id="PF03606">
    <property type="entry name" value="DcuC"/>
    <property type="match status" value="1"/>
</dbReference>
<proteinExistence type="predicted"/>
<feature type="transmembrane region" description="Helical" evidence="6">
    <location>
        <begin position="208"/>
        <end position="228"/>
    </location>
</feature>
<dbReference type="AlphaFoldDB" id="A0A1X1D0Q5"/>
<keyword evidence="4 6" id="KW-1133">Transmembrane helix</keyword>
<dbReference type="PANTHER" id="PTHR43652:SF2">
    <property type="entry name" value="BASIC AMINO ACID ANTIPORTER YFCC-RELATED"/>
    <property type="match status" value="1"/>
</dbReference>
<comment type="subcellular location">
    <subcellularLocation>
        <location evidence="1">Cell membrane</location>
        <topology evidence="1">Multi-pass membrane protein</topology>
    </subcellularLocation>
</comment>
<feature type="transmembrane region" description="Helical" evidence="6">
    <location>
        <begin position="91"/>
        <end position="118"/>
    </location>
</feature>
<keyword evidence="2" id="KW-1003">Cell membrane</keyword>
<feature type="transmembrane region" description="Helical" evidence="6">
    <location>
        <begin position="259"/>
        <end position="281"/>
    </location>
</feature>
<evidence type="ECO:0000256" key="1">
    <source>
        <dbReference type="ARBA" id="ARBA00004651"/>
    </source>
</evidence>
<evidence type="ECO:0000256" key="6">
    <source>
        <dbReference type="SAM" id="Phobius"/>
    </source>
</evidence>
<dbReference type="GO" id="GO:0005886">
    <property type="term" value="C:plasma membrane"/>
    <property type="evidence" value="ECO:0007669"/>
    <property type="project" value="UniProtKB-SubCell"/>
</dbReference>
<reference evidence="7 8" key="1">
    <citation type="journal article" date="2017" name="Antonie Van Leeuwenhoek">
        <title>Phylogenomic resolution of the bacterial genus Pantoea and its relationship with Erwinia and Tatumella.</title>
        <authorList>
            <person name="Palmer M."/>
            <person name="Steenkamp E.T."/>
            <person name="Coetzee M.P."/>
            <person name="Chan W.Y."/>
            <person name="van Zyl E."/>
            <person name="De Maayer P."/>
            <person name="Coutinho T.A."/>
            <person name="Blom J."/>
            <person name="Smits T.H."/>
            <person name="Duffy B."/>
            <person name="Venter S.N."/>
        </authorList>
    </citation>
    <scope>NUCLEOTIDE SEQUENCE [LARGE SCALE GENOMIC DNA]</scope>
    <source>
        <strain evidence="7 8">LMG 26275</strain>
    </source>
</reference>
<feature type="transmembrane region" description="Helical" evidence="6">
    <location>
        <begin position="26"/>
        <end position="43"/>
    </location>
</feature>